<dbReference type="CDD" id="cd19086">
    <property type="entry name" value="AKR_AKR11C1"/>
    <property type="match status" value="1"/>
</dbReference>
<comment type="caution">
    <text evidence="3">The sequence shown here is derived from an EMBL/GenBank/DDBJ whole genome shotgun (WGS) entry which is preliminary data.</text>
</comment>
<dbReference type="OrthoDB" id="9804790at2"/>
<dbReference type="RefSeq" id="WP_020815353.1">
    <property type="nucleotide sequence ID" value="NZ_ATAY01000030.1"/>
</dbReference>
<dbReference type="PANTHER" id="PTHR43364:SF4">
    <property type="entry name" value="NAD(P)-LINKED OXIDOREDUCTASE SUPERFAMILY PROTEIN"/>
    <property type="match status" value="1"/>
</dbReference>
<keyword evidence="1" id="KW-0560">Oxidoreductase</keyword>
<accession>U4R200</accession>
<proteinExistence type="predicted"/>
<dbReference type="AlphaFoldDB" id="U4R200"/>
<sequence>MNEGFKRKLGRSGIEVSALGLGCWAIGGPFFYAGMYDGWGDVDDAESIKAIHRAFELGINFLDTADCYGVGHSEEVIGKAIAGKRNSIVIATKFGNFGNEATKTLHGVNLAPDYIERACDTSLKRLNTDYIDVYQLHEGNILISDVEPVCMTLDKLVKKGKIRTYGWSTDFIDGAKLFADRTNCSVIQHCLNIFEDAPQLVKFCENNSLASINRSPLAMGFLTGKFNAESLLPKDDVRGAGHSWIQYFKNGKPVPEFLEKLNSVKEILTSNGRTLVQGAIAWIWGKSDNTIPIPGFKTIKQVEENAKAMDFGPLSQNQMNEIDGILYKRGR</sequence>
<dbReference type="PANTHER" id="PTHR43364">
    <property type="entry name" value="NADH-SPECIFIC METHYLGLYOXAL REDUCTASE-RELATED"/>
    <property type="match status" value="1"/>
</dbReference>
<dbReference type="Pfam" id="PF00248">
    <property type="entry name" value="Aldo_ket_red"/>
    <property type="match status" value="1"/>
</dbReference>
<dbReference type="GO" id="GO:0016491">
    <property type="term" value="F:oxidoreductase activity"/>
    <property type="evidence" value="ECO:0007669"/>
    <property type="project" value="UniProtKB-KW"/>
</dbReference>
<dbReference type="PATRIC" id="fig|1330534.3.peg.1800"/>
<evidence type="ECO:0000256" key="1">
    <source>
        <dbReference type="ARBA" id="ARBA00023002"/>
    </source>
</evidence>
<dbReference type="InterPro" id="IPR036812">
    <property type="entry name" value="NAD(P)_OxRdtase_dom_sf"/>
</dbReference>
<dbReference type="InterPro" id="IPR023210">
    <property type="entry name" value="NADP_OxRdtase_dom"/>
</dbReference>
<protein>
    <submittedName>
        <fullName evidence="3">Aldo/keto reductase</fullName>
    </submittedName>
</protein>
<dbReference type="InterPro" id="IPR050523">
    <property type="entry name" value="AKR_Detox_Biosynth"/>
</dbReference>
<dbReference type="STRING" id="1330534.L323_09055"/>
<organism evidence="3 4">
    <name type="scientific">Ruminiclostridium papyrosolvens C7</name>
    <dbReference type="NCBI Taxonomy" id="1330534"/>
    <lineage>
        <taxon>Bacteria</taxon>
        <taxon>Bacillati</taxon>
        <taxon>Bacillota</taxon>
        <taxon>Clostridia</taxon>
        <taxon>Eubacteriales</taxon>
        <taxon>Oscillospiraceae</taxon>
        <taxon>Ruminiclostridium</taxon>
    </lineage>
</organism>
<dbReference type="Proteomes" id="UP000016860">
    <property type="component" value="Unassembled WGS sequence"/>
</dbReference>
<name>U4R200_9FIRM</name>
<dbReference type="EMBL" id="ATAY01000030">
    <property type="protein sequence ID" value="EPR12213.1"/>
    <property type="molecule type" value="Genomic_DNA"/>
</dbReference>
<evidence type="ECO:0000313" key="3">
    <source>
        <dbReference type="EMBL" id="EPR12213.1"/>
    </source>
</evidence>
<feature type="domain" description="NADP-dependent oxidoreductase" evidence="2">
    <location>
        <begin position="19"/>
        <end position="325"/>
    </location>
</feature>
<evidence type="ECO:0000313" key="4">
    <source>
        <dbReference type="Proteomes" id="UP000016860"/>
    </source>
</evidence>
<gene>
    <name evidence="3" type="ORF">L323_09055</name>
</gene>
<reference evidence="3 4" key="1">
    <citation type="journal article" date="2013" name="Genome Announc.">
        <title>Draft Genome Sequence of the Cellulolytic Bacterium Clostridium papyrosolvens C7 (ATCC 700395).</title>
        <authorList>
            <person name="Zepeda V."/>
            <person name="Dassa B."/>
            <person name="Borovok I."/>
            <person name="Lamed R."/>
            <person name="Bayer E.A."/>
            <person name="Cate J.H."/>
        </authorList>
    </citation>
    <scope>NUCLEOTIDE SEQUENCE [LARGE SCALE GENOMIC DNA]</scope>
    <source>
        <strain evidence="3 4">C7</strain>
    </source>
</reference>
<evidence type="ECO:0000259" key="2">
    <source>
        <dbReference type="Pfam" id="PF00248"/>
    </source>
</evidence>
<dbReference type="SUPFAM" id="SSF51430">
    <property type="entry name" value="NAD(P)-linked oxidoreductase"/>
    <property type="match status" value="1"/>
</dbReference>
<dbReference type="Gene3D" id="3.20.20.100">
    <property type="entry name" value="NADP-dependent oxidoreductase domain"/>
    <property type="match status" value="1"/>
</dbReference>